<gene>
    <name evidence="2" type="ORF">GGR17_000437</name>
</gene>
<reference evidence="2" key="1">
    <citation type="submission" date="2020-08" db="EMBL/GenBank/DDBJ databases">
        <title>Genomic Encyclopedia of Type Strains, Phase IV (KMG-IV): sequencing the most valuable type-strain genomes for metagenomic binning, comparative biology and taxonomic classification.</title>
        <authorList>
            <person name="Goeker M."/>
        </authorList>
    </citation>
    <scope>NUCLEOTIDE SEQUENCE [LARGE SCALE GENOMIC DNA]</scope>
    <source>
        <strain evidence="2">DSM 105040</strain>
    </source>
</reference>
<dbReference type="GO" id="GO:0016491">
    <property type="term" value="F:oxidoreductase activity"/>
    <property type="evidence" value="ECO:0007669"/>
    <property type="project" value="InterPro"/>
</dbReference>
<proteinExistence type="predicted"/>
<accession>A0A840CCU0</accession>
<dbReference type="Gene3D" id="3.50.50.60">
    <property type="entry name" value="FAD/NAD(P)-binding domain"/>
    <property type="match status" value="1"/>
</dbReference>
<dbReference type="GO" id="GO:0050660">
    <property type="term" value="F:flavin adenine dinucleotide binding"/>
    <property type="evidence" value="ECO:0007669"/>
    <property type="project" value="TreeGrafter"/>
</dbReference>
<dbReference type="InterPro" id="IPR036188">
    <property type="entry name" value="FAD/NAD-bd_sf"/>
</dbReference>
<evidence type="ECO:0000313" key="2">
    <source>
        <dbReference type="EMBL" id="MBB4020646.1"/>
    </source>
</evidence>
<dbReference type="InterPro" id="IPR002937">
    <property type="entry name" value="Amino_oxidase"/>
</dbReference>
<dbReference type="GO" id="GO:0005829">
    <property type="term" value="C:cytosol"/>
    <property type="evidence" value="ECO:0007669"/>
    <property type="project" value="TreeGrafter"/>
</dbReference>
<dbReference type="RefSeq" id="WP_162231805.1">
    <property type="nucleotide sequence ID" value="NZ_JACIEQ010000001.1"/>
</dbReference>
<dbReference type="Pfam" id="PF01593">
    <property type="entry name" value="Amino_oxidase"/>
    <property type="match status" value="1"/>
</dbReference>
<comment type="caution">
    <text evidence="2">The sequence shown here is derived from an EMBL/GenBank/DDBJ whole genome shotgun (WGS) entry which is preliminary data.</text>
</comment>
<evidence type="ECO:0000259" key="1">
    <source>
        <dbReference type="Pfam" id="PF01593"/>
    </source>
</evidence>
<name>A0A840CCU0_9RHOB</name>
<dbReference type="GO" id="GO:0008767">
    <property type="term" value="F:UDP-galactopyranose mutase activity"/>
    <property type="evidence" value="ECO:0007669"/>
    <property type="project" value="TreeGrafter"/>
</dbReference>
<keyword evidence="3" id="KW-1185">Reference proteome</keyword>
<dbReference type="AlphaFoldDB" id="A0A840CCU0"/>
<sequence>MGAGPAGVAAAYALSRRGDAEVEVLDKAARVGGNSTSFMIDGIWCDYGSHRFHPVAEPAVLDDVKALLGEDLLLQPRHGRIRLGGKWIHFPLKLHDALLRLPKSFAASLMGDMALKPFRKKSTGPETFSSILYDGLGPTISENFYFPYVRKLWGLDPDKLAVTLAERRVSGGSVGKILMKMLRLLPGLRSETAGRFYYPRKGFGQITQAMADKAVEQGAQFTFGADITRIERQGNTVTAVWTKDAAGGEARHESDMLMSTIPLTSIVRLMDPPPPPEVVEAAKAMRFRGMILLYLILETDRFTEYDAHYFPEISIPISRMSEPKNYNSATEPKGLTLLCAELPCDPDEKWWGMSDKELGEHFCTWLGALGLPVTVPVRRCETRRLHHAYPVYDLDYQAHFDTIDNWLLGLDGMLVFGRQGLFAHDNTHHAFAMSYGAVDSVDAEGNLDHEKWAAYRAEFATHVVED</sequence>
<feature type="domain" description="Amine oxidase" evidence="1">
    <location>
        <begin position="6"/>
        <end position="372"/>
    </location>
</feature>
<protein>
    <submittedName>
        <fullName evidence="2">Protoporphyrinogen oxidase</fullName>
    </submittedName>
</protein>
<dbReference type="SUPFAM" id="SSF51905">
    <property type="entry name" value="FAD/NAD(P)-binding domain"/>
    <property type="match status" value="1"/>
</dbReference>
<dbReference type="PANTHER" id="PTHR21197">
    <property type="entry name" value="UDP-GALACTOPYRANOSE MUTASE"/>
    <property type="match status" value="1"/>
</dbReference>
<dbReference type="PANTHER" id="PTHR21197:SF0">
    <property type="entry name" value="UDP-GALACTOPYRANOSE MUTASE"/>
    <property type="match status" value="1"/>
</dbReference>
<evidence type="ECO:0000313" key="3">
    <source>
        <dbReference type="Proteomes" id="UP000585681"/>
    </source>
</evidence>
<organism evidence="2 3">
    <name type="scientific">Actibacterium naphthalenivorans</name>
    <dbReference type="NCBI Taxonomy" id="1614693"/>
    <lineage>
        <taxon>Bacteria</taxon>
        <taxon>Pseudomonadati</taxon>
        <taxon>Pseudomonadota</taxon>
        <taxon>Alphaproteobacteria</taxon>
        <taxon>Rhodobacterales</taxon>
        <taxon>Roseobacteraceae</taxon>
        <taxon>Actibacterium</taxon>
    </lineage>
</organism>
<dbReference type="Proteomes" id="UP000585681">
    <property type="component" value="Unassembled WGS sequence"/>
</dbReference>
<dbReference type="EMBL" id="JACIEQ010000001">
    <property type="protein sequence ID" value="MBB4020646.1"/>
    <property type="molecule type" value="Genomic_DNA"/>
</dbReference>